<protein>
    <submittedName>
        <fullName evidence="3">Bacterial membrane flanked domain protein</fullName>
    </submittedName>
</protein>
<evidence type="ECO:0000313" key="3">
    <source>
        <dbReference type="EMBL" id="CDZ75840.1"/>
    </source>
</evidence>
<dbReference type="eggNOG" id="COG3428">
    <property type="taxonomic scope" value="Bacteria"/>
</dbReference>
<keyword evidence="1" id="KW-1133">Transmembrane helix</keyword>
<name>A0A078KNA4_9GAMM</name>
<feature type="transmembrane region" description="Helical" evidence="1">
    <location>
        <begin position="12"/>
        <end position="34"/>
    </location>
</feature>
<dbReference type="PANTHER" id="PTHR37938">
    <property type="entry name" value="BLL0215 PROTEIN"/>
    <property type="match status" value="1"/>
</dbReference>
<sequence>MAESNVVYQAKLHWILFIGPVILACFAMFIGIEIHQLKEVALLFVVFSLAWIFMTWVNYHFSSLTIKKKQVILRTGMMVRKTIDIPLAKIESIDIRQSIVGSIFHYGTLIITGTGGTRHMIGFLDKPLTCRRYIEQLMHE</sequence>
<dbReference type="AlphaFoldDB" id="A0A078KNA4"/>
<dbReference type="RefSeq" id="WP_043872478.1">
    <property type="nucleotide sequence ID" value="NZ_CCVW01000001.1"/>
</dbReference>
<keyword evidence="4" id="KW-1185">Reference proteome</keyword>
<organism evidence="3 4">
    <name type="scientific">Legionella massiliensis</name>
    <dbReference type="NCBI Taxonomy" id="1034943"/>
    <lineage>
        <taxon>Bacteria</taxon>
        <taxon>Pseudomonadati</taxon>
        <taxon>Pseudomonadota</taxon>
        <taxon>Gammaproteobacteria</taxon>
        <taxon>Legionellales</taxon>
        <taxon>Legionellaceae</taxon>
        <taxon>Legionella</taxon>
    </lineage>
</organism>
<dbReference type="STRING" id="1034943.BN59_00099"/>
<reference evidence="3 4" key="1">
    <citation type="submission" date="2014-06" db="EMBL/GenBank/DDBJ databases">
        <authorList>
            <person name="Urmite Genomes Urmite Genomes"/>
        </authorList>
    </citation>
    <scope>NUCLEOTIDE SEQUENCE [LARGE SCALE GENOMIC DNA]</scope>
</reference>
<dbReference type="Proteomes" id="UP000044071">
    <property type="component" value="Unassembled WGS sequence"/>
</dbReference>
<dbReference type="PANTHER" id="PTHR37938:SF1">
    <property type="entry name" value="BLL0215 PROTEIN"/>
    <property type="match status" value="1"/>
</dbReference>
<gene>
    <name evidence="3" type="ORF">BN59_00099</name>
</gene>
<dbReference type="InterPro" id="IPR005182">
    <property type="entry name" value="YdbS-like_PH"/>
</dbReference>
<dbReference type="OrthoDB" id="3378680at2"/>
<proteinExistence type="predicted"/>
<feature type="transmembrane region" description="Helical" evidence="1">
    <location>
        <begin position="40"/>
        <end position="59"/>
    </location>
</feature>
<feature type="domain" description="YdbS-like PH" evidence="2">
    <location>
        <begin position="61"/>
        <end position="127"/>
    </location>
</feature>
<keyword evidence="1" id="KW-0812">Transmembrane</keyword>
<accession>A0A078KNA4</accession>
<dbReference type="Pfam" id="PF03703">
    <property type="entry name" value="bPH_2"/>
    <property type="match status" value="1"/>
</dbReference>
<evidence type="ECO:0000313" key="4">
    <source>
        <dbReference type="Proteomes" id="UP000044071"/>
    </source>
</evidence>
<evidence type="ECO:0000259" key="2">
    <source>
        <dbReference type="Pfam" id="PF03703"/>
    </source>
</evidence>
<evidence type="ECO:0000256" key="1">
    <source>
        <dbReference type="SAM" id="Phobius"/>
    </source>
</evidence>
<keyword evidence="1" id="KW-0472">Membrane</keyword>
<dbReference type="EMBL" id="CCSB01000001">
    <property type="protein sequence ID" value="CDZ75840.1"/>
    <property type="molecule type" value="Genomic_DNA"/>
</dbReference>